<dbReference type="SMART" id="SM00220">
    <property type="entry name" value="S_TKc"/>
    <property type="match status" value="1"/>
</dbReference>
<feature type="region of interest" description="Disordered" evidence="1">
    <location>
        <begin position="2044"/>
        <end position="2083"/>
    </location>
</feature>
<feature type="compositionally biased region" description="Polar residues" evidence="1">
    <location>
        <begin position="1720"/>
        <end position="1736"/>
    </location>
</feature>
<feature type="compositionally biased region" description="Polar residues" evidence="1">
    <location>
        <begin position="665"/>
        <end position="679"/>
    </location>
</feature>
<feature type="region of interest" description="Disordered" evidence="1">
    <location>
        <begin position="1972"/>
        <end position="2025"/>
    </location>
</feature>
<feature type="compositionally biased region" description="Polar residues" evidence="1">
    <location>
        <begin position="2003"/>
        <end position="2025"/>
    </location>
</feature>
<feature type="region of interest" description="Disordered" evidence="1">
    <location>
        <begin position="1482"/>
        <end position="1503"/>
    </location>
</feature>
<feature type="region of interest" description="Disordered" evidence="1">
    <location>
        <begin position="2244"/>
        <end position="2279"/>
    </location>
</feature>
<dbReference type="InterPro" id="IPR011009">
    <property type="entry name" value="Kinase-like_dom_sf"/>
</dbReference>
<feature type="region of interest" description="Disordered" evidence="1">
    <location>
        <begin position="460"/>
        <end position="482"/>
    </location>
</feature>
<dbReference type="Pfam" id="PF00069">
    <property type="entry name" value="Pkinase"/>
    <property type="match status" value="1"/>
</dbReference>
<feature type="region of interest" description="Disordered" evidence="1">
    <location>
        <begin position="992"/>
        <end position="1013"/>
    </location>
</feature>
<feature type="region of interest" description="Disordered" evidence="1">
    <location>
        <begin position="1037"/>
        <end position="1090"/>
    </location>
</feature>
<dbReference type="InterPro" id="IPR008271">
    <property type="entry name" value="Ser/Thr_kinase_AS"/>
</dbReference>
<feature type="compositionally biased region" description="Polar residues" evidence="1">
    <location>
        <begin position="2419"/>
        <end position="2429"/>
    </location>
</feature>
<feature type="compositionally biased region" description="Low complexity" evidence="1">
    <location>
        <begin position="2244"/>
        <end position="2260"/>
    </location>
</feature>
<feature type="region of interest" description="Disordered" evidence="1">
    <location>
        <begin position="2291"/>
        <end position="2320"/>
    </location>
</feature>
<reference evidence="3 4" key="1">
    <citation type="submission" date="2016-10" db="EMBL/GenBank/DDBJ databases">
        <authorList>
            <person name="Cai Z."/>
        </authorList>
    </citation>
    <scope>NUCLEOTIDE SEQUENCE [LARGE SCALE GENOMIC DNA]</scope>
</reference>
<evidence type="ECO:0000259" key="2">
    <source>
        <dbReference type="PROSITE" id="PS50011"/>
    </source>
</evidence>
<feature type="region of interest" description="Disordered" evidence="1">
    <location>
        <begin position="400"/>
        <end position="424"/>
    </location>
</feature>
<dbReference type="PANTHER" id="PTHR44329">
    <property type="entry name" value="SERINE/THREONINE-PROTEIN KINASE TNNI3K-RELATED"/>
    <property type="match status" value="1"/>
</dbReference>
<feature type="region of interest" description="Disordered" evidence="1">
    <location>
        <begin position="1648"/>
        <end position="1689"/>
    </location>
</feature>
<feature type="domain" description="Protein kinase" evidence="2">
    <location>
        <begin position="1957"/>
        <end position="2232"/>
    </location>
</feature>
<feature type="compositionally biased region" description="Low complexity" evidence="1">
    <location>
        <begin position="1972"/>
        <end position="1996"/>
    </location>
</feature>
<feature type="compositionally biased region" description="Low complexity" evidence="1">
    <location>
        <begin position="464"/>
        <end position="473"/>
    </location>
</feature>
<gene>
    <name evidence="3" type="ORF">BQ4739_LOCUS18118</name>
</gene>
<dbReference type="GO" id="GO:0005524">
    <property type="term" value="F:ATP binding"/>
    <property type="evidence" value="ECO:0007669"/>
    <property type="project" value="InterPro"/>
</dbReference>
<dbReference type="GO" id="GO:0004674">
    <property type="term" value="F:protein serine/threonine kinase activity"/>
    <property type="evidence" value="ECO:0007669"/>
    <property type="project" value="TreeGrafter"/>
</dbReference>
<dbReference type="InterPro" id="IPR001245">
    <property type="entry name" value="Ser-Thr/Tyr_kinase_cat_dom"/>
</dbReference>
<feature type="compositionally biased region" description="Low complexity" evidence="1">
    <location>
        <begin position="1701"/>
        <end position="1714"/>
    </location>
</feature>
<sequence length="2429" mass="247817">MGAAVSRGQLVEPTTAKRTRESKVQQRVQLLEELVQGPTQSRRQQLLKQLTPDSCHGGTQGYFLPSAPEEFKLGCLIAAGSYGRVYAGSYCGSPSALKLLILEEESAAAILNEVRLCLKLNHKNLVRLLDCAVVSTSSWQPATPWASGGNWLSSSPAAASLQPPSPCQYSYLPLLTTPAAAQDDQQQQQQLPGSPTAAAAAAAAGHSVIARASEPHRFTGLITGNDLLSQHDSQQRQLGLVSPAGHACFEVWIAMELCDGGTLAEQVQRGFQYYPESKQVDMELLLLLAIDIARALSYMHSEHVCHGDLKSENVLLKSELPSSFSGSVGCGGASSCFGSSDECSWLGMLCSTASSSTCTSRCRRHSDESCFSCCSGNGNGSSAAGQGGAASSGWCISRQGPGSGSSSTSSSPVSGSRHGHSSRGTAFSRSGNLLSFSGLCCLAPGAACLGEEVDDEPCRLQMDQQQQEQQQQQHAAPASGTHPSCLWSGCSVSEISRHSLDVAGDCAAAADTCLEAKEQQFGTVGDDYAGMGPISGQICSFTPVASSNVSFCQEDVEVFDEAAAAAATPAVQQQQHLDLVSALQAAQQQQQQQLSYECEGIPQRAPYDGGEEEHIAPLSLYNTVREHRRSRRLSQSAMLPNLQAAIAAAAARMQQQQVQGRVCPISNNTTSSSATGEPSDSSRDDTDEISSERNASSHHQQQQQQHGNPDGLLLASEDHAAAASESSSRCSRPASSFFSNPGSVYCSSEASSPGEACTARLAAAAAASSSCTMPTVAEGQPALLQQQQEAELQQQQQQLLGRTATGHDVYARRLPPRARRHSYCYGTSLPWDPRTLLGGFSSTSAPGISATEAATAIAAAAAALKQDNAVRNSGSAAAAAAAGGAPRARRSRRMSCDDRLLLQRHSSLAGSLATSQLQLPLLHAASSESSGNPLFGRVTGLGRPPAALRRTGSGGSSYIDYKTEPLPAAPAGVASGLGFAVSGLSSSSAAAAAAAEERPRRTRRHSWTASDGGAAAAAAEASGLWGLRALTSLLLPQEQQQQQQQDEEADESEAAKLLLGPSSRNSTDDASREGRRASSSQFGSVAGSPQMPSHGALVCCPGLSLPGSGSSSASRRSGRTRRHSWAGFGGVLPDTLFKVEQPAALNSNSNGRSRRGSLSLQSPQRRGSLLSHLPACCGDSGYLPFDDLSTAAGCAAAPCGEAAEDRQPLLPSSQLGGAAAVSDGSSCSFTCGAGSPLDEGVAAVSVSCLGRMLSSSGGGGRQGRRSSWCCSGSAGSSQHYGSLAGDWSVGSGSSGMAALLAAGSFEPSSSVPSMPRGQRCNGRDAGRQGSAGSRCSWDGPRDAAAALVFDSAAAAAAAAAAIKLQQQDQPETARQQQQLYAGAEQPRPCSLGQPVAHEQQQQQQFDCKLGAAGSNALWEMLPLQPAEAAAKSAAAFSTGDGSSLQIPHTELAAEKPAAAAAGAAAAGAAAAAAAMDSTSAGRMPMDVTPSNSSAQLPPLLTPPAAPKPAATLAGPTAAVVAAAAAAAAAAAGAAPSSLMRVGSSSPCMDSPAGLQSVGYNMLFAPSPGGTAPELSPEPGSAIACAGDNTPPATAAAAVSTDSSSCASVDLVQLLGGYGKGHDIPVVAAATPQANPSPVFHLPCIAGSSTATEQQQQQQQQPLEPEPLVGSFGTFGGSSSSRRGSLCGLPAAPQRQLPWQQQQLLGSSGAAGPAACEIQPAGSSISGRPSPQGTLGSSAAEGSFGIMSYGTRASGSSSAARGRRWSTGVAAHDLIARKQALMMPSPGSQLSRDLEGFGSSGPGSGVSSVRCRVSISSKGPDGSLASSLKELQQLIDAHAAPTAAAGAVAAGSAPWAAVGAAARAAPAGPSSYGGGAATATTNSAGLSRLGSVSSRGGCSTMSSGSHQVVNILGMPPKPAAMLNQRRMSYDTATASYTLVSKLEQEQQVLAQQQLLLPQQQVQAVQAGGAAPMQQQEQQQQQDVQQQLQGDVQQQQQPLHKEQQVGDSTPQAQSCADSGSSPAAQQYQAHVQRLVAALAKKGYSTSLLDGSSSGPNGCSSGEQQQQQQQQQGSGGESLGAASAAAVQQLQAQTRARRSSAASVDSQMPRQRYTAKVCDFGFSQCLRAGQSHCSTAAAGTITHQAPEVLLSGHLSPAADIYAFGIILWELLTGESPFRGMLEGDLVVGVCDRKLRPVFPPGAPVAYVALAQQCWADDASERPTAAQLLKRLNELLYEVRRVRALELQQQNSSSAAGSSDSASQCRRRRHSMPVVGSGRQRRMSRRLSLFLPFSRQPAAVPEHEPLEPSSGDGNGSSSAQARVGSGASPVAAAAAAAPPAASPAAAAAAAARARRASGSTSSSSGTHASGSLAAGTGSSTSGHAVRLQALACGNSGAAVGTARTCSATGVGGTAGSCAADADPSTQWFQSFDD</sequence>
<dbReference type="Gene3D" id="3.30.200.20">
    <property type="entry name" value="Phosphorylase Kinase, domain 1"/>
    <property type="match status" value="1"/>
</dbReference>
<feature type="compositionally biased region" description="Low complexity" evidence="1">
    <location>
        <begin position="404"/>
        <end position="416"/>
    </location>
</feature>
<dbReference type="Proteomes" id="UP000256970">
    <property type="component" value="Unassembled WGS sequence"/>
</dbReference>
<feature type="compositionally biased region" description="Low complexity" evidence="1">
    <location>
        <begin position="1145"/>
        <end position="1160"/>
    </location>
</feature>
<feature type="region of interest" description="Disordered" evidence="1">
    <location>
        <begin position="1305"/>
        <end position="1336"/>
    </location>
</feature>
<evidence type="ECO:0000256" key="1">
    <source>
        <dbReference type="SAM" id="MobiDB-lite"/>
    </source>
</evidence>
<protein>
    <recommendedName>
        <fullName evidence="2">Protein kinase domain-containing protein</fullName>
    </recommendedName>
</protein>
<feature type="region of interest" description="Disordered" evidence="1">
    <location>
        <begin position="659"/>
        <end position="712"/>
    </location>
</feature>
<feature type="region of interest" description="Disordered" evidence="1">
    <location>
        <begin position="2406"/>
        <end position="2429"/>
    </location>
</feature>
<feature type="compositionally biased region" description="Polar residues" evidence="1">
    <location>
        <begin position="1368"/>
        <end position="1379"/>
    </location>
</feature>
<keyword evidence="4" id="KW-1185">Reference proteome</keyword>
<feature type="region of interest" description="Disordered" evidence="1">
    <location>
        <begin position="1701"/>
        <end position="1738"/>
    </location>
</feature>
<feature type="region of interest" description="Disordered" evidence="1">
    <location>
        <begin position="1368"/>
        <end position="1397"/>
    </location>
</feature>
<dbReference type="STRING" id="3088.A0A383WJZ4"/>
<dbReference type="SUPFAM" id="SSF56112">
    <property type="entry name" value="Protein kinase-like (PK-like)"/>
    <property type="match status" value="2"/>
</dbReference>
<dbReference type="PANTHER" id="PTHR44329:SF214">
    <property type="entry name" value="PROTEIN KINASE DOMAIN-CONTAINING PROTEIN"/>
    <property type="match status" value="1"/>
</dbReference>
<proteinExistence type="predicted"/>
<dbReference type="EMBL" id="FNXT01001294">
    <property type="protein sequence ID" value="SZX77778.1"/>
    <property type="molecule type" value="Genomic_DNA"/>
</dbReference>
<name>A0A383WJZ4_TETOB</name>
<organism evidence="3 4">
    <name type="scientific">Tetradesmus obliquus</name>
    <name type="common">Green alga</name>
    <name type="synonym">Acutodesmus obliquus</name>
    <dbReference type="NCBI Taxonomy" id="3088"/>
    <lineage>
        <taxon>Eukaryota</taxon>
        <taxon>Viridiplantae</taxon>
        <taxon>Chlorophyta</taxon>
        <taxon>core chlorophytes</taxon>
        <taxon>Chlorophyceae</taxon>
        <taxon>CS clade</taxon>
        <taxon>Sphaeropleales</taxon>
        <taxon>Scenedesmaceae</taxon>
        <taxon>Tetradesmus</taxon>
    </lineage>
</organism>
<feature type="region of interest" description="Disordered" evidence="1">
    <location>
        <begin position="1781"/>
        <end position="1807"/>
    </location>
</feature>
<feature type="region of interest" description="Disordered" evidence="1">
    <location>
        <begin position="2353"/>
        <end position="2376"/>
    </location>
</feature>
<accession>A0A383WJZ4</accession>
<evidence type="ECO:0000313" key="4">
    <source>
        <dbReference type="Proteomes" id="UP000256970"/>
    </source>
</evidence>
<feature type="compositionally biased region" description="Basic and acidic residues" evidence="1">
    <location>
        <begin position="1066"/>
        <end position="1076"/>
    </location>
</feature>
<dbReference type="InterPro" id="IPR051681">
    <property type="entry name" value="Ser/Thr_Kinases-Pseudokinases"/>
</dbReference>
<dbReference type="PROSITE" id="PS00108">
    <property type="entry name" value="PROTEIN_KINASE_ST"/>
    <property type="match status" value="1"/>
</dbReference>
<dbReference type="InterPro" id="IPR000719">
    <property type="entry name" value="Prot_kinase_dom"/>
</dbReference>
<feature type="compositionally biased region" description="Low complexity" evidence="1">
    <location>
        <begin position="2048"/>
        <end position="2069"/>
    </location>
</feature>
<dbReference type="Gene3D" id="1.10.510.10">
    <property type="entry name" value="Transferase(Phosphotransferase) domain 1"/>
    <property type="match status" value="2"/>
</dbReference>
<dbReference type="PROSITE" id="PS50011">
    <property type="entry name" value="PROTEIN_KINASE_DOM"/>
    <property type="match status" value="2"/>
</dbReference>
<feature type="region of interest" description="Disordered" evidence="1">
    <location>
        <begin position="935"/>
        <end position="956"/>
    </location>
</feature>
<feature type="compositionally biased region" description="Low complexity" evidence="1">
    <location>
        <begin position="1652"/>
        <end position="1689"/>
    </location>
</feature>
<feature type="domain" description="Protein kinase" evidence="2">
    <location>
        <begin position="71"/>
        <end position="535"/>
    </location>
</feature>
<dbReference type="Pfam" id="PF07714">
    <property type="entry name" value="PK_Tyr_Ser-Thr"/>
    <property type="match status" value="1"/>
</dbReference>
<feature type="region of interest" description="Disordered" evidence="1">
    <location>
        <begin position="1"/>
        <end position="22"/>
    </location>
</feature>
<evidence type="ECO:0000313" key="3">
    <source>
        <dbReference type="EMBL" id="SZX77778.1"/>
    </source>
</evidence>
<feature type="region of interest" description="Disordered" evidence="1">
    <location>
        <begin position="1145"/>
        <end position="1164"/>
    </location>
</feature>